<geneLocation type="plasmid" evidence="2">
    <name>21</name>
</geneLocation>
<dbReference type="EMBL" id="AY722935">
    <property type="protein sequence ID" value="AAU86123.1"/>
    <property type="molecule type" value="Genomic_DNA"/>
</dbReference>
<evidence type="ECO:0000313" key="2">
    <source>
        <dbReference type="Proteomes" id="UP000002276"/>
    </source>
</evidence>
<protein>
    <submittedName>
        <fullName evidence="1">Uncharacterized protein</fullName>
    </submittedName>
</protein>
<sequence>MQDFKKFMSFKQPIYGSSPLIFFSVLKKDKQFDYIFAA</sequence>
<evidence type="ECO:0000313" key="1">
    <source>
        <dbReference type="EMBL" id="AAU86123.1"/>
    </source>
</evidence>
<reference evidence="1" key="1">
    <citation type="journal article" date="2004" name="Nucleic Acids Res.">
        <title>Comparative analysis of the Borrelia garinii genome.</title>
        <authorList>
            <person name="Glockner G."/>
            <person name="Lehmann R."/>
            <person name="Romualdi A."/>
            <person name="Pradella S."/>
            <person name="Schulte-Spechtel U."/>
            <person name="Schilhabel M."/>
            <person name="Wilske B."/>
            <person name="Suhnel J."/>
            <person name="Platzer M."/>
        </authorList>
    </citation>
    <scope>NUCLEOTIDE SEQUENCE [LARGE SCALE GENOMIC DNA]</scope>
    <source>
        <strain>ATCC BAA-2496 / DSM 23469 / PBi</strain>
        <strain evidence="1">PBi</strain>
        <plasmid>21</plasmid>
    </source>
</reference>
<dbReference type="AlphaFoldDB" id="A0A7I6GXY4"/>
<accession>A0A7I6GXY4</accession>
<proteinExistence type="predicted"/>
<organism evidence="1">
    <name type="scientific">Borrelia garinii subsp. bavariensis (strain ATCC BAA-2496 / DSM 23469 / PBi)</name>
    <name type="common">Borreliella bavariensis</name>
    <dbReference type="NCBI Taxonomy" id="290434"/>
    <lineage>
        <taxon>Bacteria</taxon>
        <taxon>Pseudomonadati</taxon>
        <taxon>Spirochaetota</taxon>
        <taxon>Spirochaetia</taxon>
        <taxon>Spirochaetales</taxon>
        <taxon>Borreliaceae</taxon>
        <taxon>Borreliella</taxon>
    </lineage>
</organism>
<name>A0A7I6GXY4_BORGP</name>
<gene>
    <name evidence="1" type="ordered locus">BGP273</name>
</gene>
<reference evidence="1" key="2">
    <citation type="submission" date="2004-09" db="EMBL/GenBank/DDBJ databases">
        <authorList>
            <person name="Gloeckner G."/>
            <person name="Schilhabel M."/>
            <person name="Lehmann R."/>
            <person name="Platzer M."/>
        </authorList>
    </citation>
    <scope>NUCLEOTIDE SEQUENCE</scope>
    <source>
        <strain evidence="1">PBi</strain>
    </source>
</reference>